<dbReference type="RefSeq" id="WP_140354899.1">
    <property type="nucleotide sequence ID" value="NZ_JAHQCR010000024.1"/>
</dbReference>
<evidence type="ECO:0000313" key="1">
    <source>
        <dbReference type="EMBL" id="MBU9720943.1"/>
    </source>
</evidence>
<dbReference type="EMBL" id="JAHQCR010000024">
    <property type="protein sequence ID" value="MBU9720943.1"/>
    <property type="molecule type" value="Genomic_DNA"/>
</dbReference>
<dbReference type="Proteomes" id="UP000790580">
    <property type="component" value="Unassembled WGS sequence"/>
</dbReference>
<gene>
    <name evidence="1" type="ORF">KS407_05700</name>
</gene>
<evidence type="ECO:0000313" key="2">
    <source>
        <dbReference type="Proteomes" id="UP000790580"/>
    </source>
</evidence>
<comment type="caution">
    <text evidence="1">The sequence shown here is derived from an EMBL/GenBank/DDBJ whole genome shotgun (WGS) entry which is preliminary data.</text>
</comment>
<protein>
    <submittedName>
        <fullName evidence="1">Uncharacterized protein</fullName>
    </submittedName>
</protein>
<sequence length="74" mass="8432">MFLTKILSTVERKRATSSFHQIDLLKTEINKLVVGTTKSCDTVDPKTLSKYLFLYNFGLYAYAFVTTNTKNSNT</sequence>
<keyword evidence="2" id="KW-1185">Reference proteome</keyword>
<name>A0ABS6JQV9_9BACI</name>
<accession>A0ABS6JQV9</accession>
<organism evidence="1 2">
    <name type="scientific">Evansella alkalicola</name>
    <dbReference type="NCBI Taxonomy" id="745819"/>
    <lineage>
        <taxon>Bacteria</taxon>
        <taxon>Bacillati</taxon>
        <taxon>Bacillota</taxon>
        <taxon>Bacilli</taxon>
        <taxon>Bacillales</taxon>
        <taxon>Bacillaceae</taxon>
        <taxon>Evansella</taxon>
    </lineage>
</organism>
<proteinExistence type="predicted"/>
<reference evidence="1 2" key="1">
    <citation type="submission" date="2021-06" db="EMBL/GenBank/DDBJ databases">
        <title>Bacillus sp. RD4P76, an endophyte from a halophyte.</title>
        <authorList>
            <person name="Sun J.-Q."/>
        </authorList>
    </citation>
    <scope>NUCLEOTIDE SEQUENCE [LARGE SCALE GENOMIC DNA]</scope>
    <source>
        <strain evidence="1 2">JCM 17098</strain>
    </source>
</reference>